<sequence>MESSTAPGQPMPSTRQLLIEVAQQEVFDRGYHGASLRSIARRAGVDPSLVRHYFGSKEKLLLQAVQVRTDPRELAAEVLRGTPGGVGRRLVKFMLAFWEGPSAAESLVRLSASLNSGEVADLTKDAFIGPLFGTIAQEISPDQPELRAALAASQVLALAYSRYLLDDPALAGAGHQDLARIVGRAVQQYLTEPLPEPLPAAEAA</sequence>
<keyword evidence="7" id="KW-1185">Reference proteome</keyword>
<dbReference type="GO" id="GO:0000976">
    <property type="term" value="F:transcription cis-regulatory region binding"/>
    <property type="evidence" value="ECO:0007669"/>
    <property type="project" value="TreeGrafter"/>
</dbReference>
<evidence type="ECO:0000256" key="2">
    <source>
        <dbReference type="ARBA" id="ARBA00023125"/>
    </source>
</evidence>
<dbReference type="InterPro" id="IPR050109">
    <property type="entry name" value="HTH-type_TetR-like_transc_reg"/>
</dbReference>
<dbReference type="PANTHER" id="PTHR30055:SF234">
    <property type="entry name" value="HTH-TYPE TRANSCRIPTIONAL REGULATOR BETI"/>
    <property type="match status" value="1"/>
</dbReference>
<dbReference type="EMBL" id="JAFLRJ010000401">
    <property type="protein sequence ID" value="MBO0516484.1"/>
    <property type="molecule type" value="Genomic_DNA"/>
</dbReference>
<keyword evidence="1" id="KW-0805">Transcription regulation</keyword>
<dbReference type="Pfam" id="PF00440">
    <property type="entry name" value="TetR_N"/>
    <property type="match status" value="1"/>
</dbReference>
<accession>A0A939JM74</accession>
<organism evidence="6 7">
    <name type="scientific">Streptomyces beijiangensis</name>
    <dbReference type="NCBI Taxonomy" id="163361"/>
    <lineage>
        <taxon>Bacteria</taxon>
        <taxon>Bacillati</taxon>
        <taxon>Actinomycetota</taxon>
        <taxon>Actinomycetes</taxon>
        <taxon>Kitasatosporales</taxon>
        <taxon>Streptomycetaceae</taxon>
        <taxon>Streptomyces</taxon>
    </lineage>
</organism>
<reference evidence="6" key="1">
    <citation type="submission" date="2021-03" db="EMBL/GenBank/DDBJ databases">
        <title>Streptomyces poriferae sp. nov., a novel marine sponge-derived Actinobacteria species with anti-MRSA activity.</title>
        <authorList>
            <person name="Sandoval-Powers M."/>
            <person name="Kralova S."/>
            <person name="Nguyen G.-S."/>
            <person name="Fawwal D."/>
            <person name="Degnes K."/>
            <person name="Klinkenberg G."/>
            <person name="Sletta H."/>
            <person name="Wentzel A."/>
            <person name="Liles M.R."/>
        </authorList>
    </citation>
    <scope>NUCLEOTIDE SEQUENCE</scope>
    <source>
        <strain evidence="6">DSM 41794</strain>
    </source>
</reference>
<dbReference type="PRINTS" id="PR00455">
    <property type="entry name" value="HTHTETR"/>
</dbReference>
<dbReference type="Gene3D" id="1.10.357.10">
    <property type="entry name" value="Tetracycline Repressor, domain 2"/>
    <property type="match status" value="1"/>
</dbReference>
<dbReference type="RefSeq" id="WP_206968279.1">
    <property type="nucleotide sequence ID" value="NZ_BAAAJJ010000020.1"/>
</dbReference>
<dbReference type="AlphaFoldDB" id="A0A939JM74"/>
<dbReference type="InterPro" id="IPR001647">
    <property type="entry name" value="HTH_TetR"/>
</dbReference>
<keyword evidence="3" id="KW-0804">Transcription</keyword>
<proteinExistence type="predicted"/>
<dbReference type="SUPFAM" id="SSF46689">
    <property type="entry name" value="Homeodomain-like"/>
    <property type="match status" value="1"/>
</dbReference>
<dbReference type="InterPro" id="IPR036271">
    <property type="entry name" value="Tet_transcr_reg_TetR-rel_C_sf"/>
</dbReference>
<dbReference type="SUPFAM" id="SSF48498">
    <property type="entry name" value="Tetracyclin repressor-like, C-terminal domain"/>
    <property type="match status" value="1"/>
</dbReference>
<dbReference type="PANTHER" id="PTHR30055">
    <property type="entry name" value="HTH-TYPE TRANSCRIPTIONAL REGULATOR RUTR"/>
    <property type="match status" value="1"/>
</dbReference>
<evidence type="ECO:0000256" key="4">
    <source>
        <dbReference type="PROSITE-ProRule" id="PRU00335"/>
    </source>
</evidence>
<evidence type="ECO:0000313" key="7">
    <source>
        <dbReference type="Proteomes" id="UP000664167"/>
    </source>
</evidence>
<feature type="domain" description="HTH tetR-type" evidence="5">
    <location>
        <begin position="12"/>
        <end position="72"/>
    </location>
</feature>
<keyword evidence="2 4" id="KW-0238">DNA-binding</keyword>
<evidence type="ECO:0000256" key="3">
    <source>
        <dbReference type="ARBA" id="ARBA00023163"/>
    </source>
</evidence>
<feature type="DNA-binding region" description="H-T-H motif" evidence="4">
    <location>
        <begin position="35"/>
        <end position="54"/>
    </location>
</feature>
<dbReference type="GO" id="GO:0003700">
    <property type="term" value="F:DNA-binding transcription factor activity"/>
    <property type="evidence" value="ECO:0007669"/>
    <property type="project" value="TreeGrafter"/>
</dbReference>
<name>A0A939JM74_9ACTN</name>
<dbReference type="InterPro" id="IPR041678">
    <property type="entry name" value="TetR_C_16"/>
</dbReference>
<dbReference type="InterPro" id="IPR009057">
    <property type="entry name" value="Homeodomain-like_sf"/>
</dbReference>
<dbReference type="Proteomes" id="UP000664167">
    <property type="component" value="Unassembled WGS sequence"/>
</dbReference>
<gene>
    <name evidence="6" type="ORF">J0695_32645</name>
</gene>
<dbReference type="Gene3D" id="1.10.10.60">
    <property type="entry name" value="Homeodomain-like"/>
    <property type="match status" value="1"/>
</dbReference>
<evidence type="ECO:0000313" key="6">
    <source>
        <dbReference type="EMBL" id="MBO0516484.1"/>
    </source>
</evidence>
<protein>
    <submittedName>
        <fullName evidence="6">TetR family transcriptional regulator</fullName>
    </submittedName>
</protein>
<dbReference type="PROSITE" id="PS50977">
    <property type="entry name" value="HTH_TETR_2"/>
    <property type="match status" value="1"/>
</dbReference>
<evidence type="ECO:0000259" key="5">
    <source>
        <dbReference type="PROSITE" id="PS50977"/>
    </source>
</evidence>
<evidence type="ECO:0000256" key="1">
    <source>
        <dbReference type="ARBA" id="ARBA00023015"/>
    </source>
</evidence>
<comment type="caution">
    <text evidence="6">The sequence shown here is derived from an EMBL/GenBank/DDBJ whole genome shotgun (WGS) entry which is preliminary data.</text>
</comment>
<dbReference type="Pfam" id="PF17920">
    <property type="entry name" value="TetR_C_16"/>
    <property type="match status" value="1"/>
</dbReference>